<dbReference type="InParanoid" id="A0A1X2HFW3"/>
<dbReference type="OMA" id="DHREKDG"/>
<dbReference type="SUPFAM" id="SSF110857">
    <property type="entry name" value="Gamma-glutamyl cyclotransferase-like"/>
    <property type="match status" value="1"/>
</dbReference>
<dbReference type="GO" id="GO:0061928">
    <property type="term" value="F:glutathione specific gamma-glutamylcyclotransferase activity"/>
    <property type="evidence" value="ECO:0007669"/>
    <property type="project" value="UniProtKB-EC"/>
</dbReference>
<protein>
    <recommendedName>
        <fullName evidence="1">glutathione-specific gamma-glutamylcyclotransferase</fullName>
        <ecNumber evidence="1">4.3.2.7</ecNumber>
    </recommendedName>
</protein>
<dbReference type="OrthoDB" id="1933483at2759"/>
<evidence type="ECO:0000313" key="3">
    <source>
        <dbReference type="EMBL" id="ORY97855.1"/>
    </source>
</evidence>
<dbReference type="CDD" id="cd06661">
    <property type="entry name" value="GGCT_like"/>
    <property type="match status" value="1"/>
</dbReference>
<dbReference type="GO" id="GO:0003839">
    <property type="term" value="F:gamma-glutamylcyclotransferase activity"/>
    <property type="evidence" value="ECO:0007669"/>
    <property type="project" value="EnsemblFungi"/>
</dbReference>
<name>A0A1X2HFW3_SYNRA</name>
<evidence type="ECO:0000256" key="1">
    <source>
        <dbReference type="ARBA" id="ARBA00012344"/>
    </source>
</evidence>
<dbReference type="InterPro" id="IPR036568">
    <property type="entry name" value="GGCT-like_sf"/>
</dbReference>
<dbReference type="GO" id="GO:0005737">
    <property type="term" value="C:cytoplasm"/>
    <property type="evidence" value="ECO:0007669"/>
    <property type="project" value="TreeGrafter"/>
</dbReference>
<dbReference type="STRING" id="13706.A0A1X2HFW3"/>
<dbReference type="Proteomes" id="UP000242180">
    <property type="component" value="Unassembled WGS sequence"/>
</dbReference>
<keyword evidence="2" id="KW-0456">Lyase</keyword>
<dbReference type="GO" id="GO:0006751">
    <property type="term" value="P:glutathione catabolic process"/>
    <property type="evidence" value="ECO:0007669"/>
    <property type="project" value="EnsemblFungi"/>
</dbReference>
<keyword evidence="4" id="KW-1185">Reference proteome</keyword>
<dbReference type="FunCoup" id="A0A1X2HFW3">
    <property type="interactions" value="378"/>
</dbReference>
<comment type="caution">
    <text evidence="3">The sequence shown here is derived from an EMBL/GenBank/DDBJ whole genome shotgun (WGS) entry which is preliminary data.</text>
</comment>
<reference evidence="3 4" key="1">
    <citation type="submission" date="2016-07" db="EMBL/GenBank/DDBJ databases">
        <title>Pervasive Adenine N6-methylation of Active Genes in Fungi.</title>
        <authorList>
            <consortium name="DOE Joint Genome Institute"/>
            <person name="Mondo S.J."/>
            <person name="Dannebaum R.O."/>
            <person name="Kuo R.C."/>
            <person name="Labutti K."/>
            <person name="Haridas S."/>
            <person name="Kuo A."/>
            <person name="Salamov A."/>
            <person name="Ahrendt S.R."/>
            <person name="Lipzen A."/>
            <person name="Sullivan W."/>
            <person name="Andreopoulos W.B."/>
            <person name="Clum A."/>
            <person name="Lindquist E."/>
            <person name="Daum C."/>
            <person name="Ramamoorthy G.K."/>
            <person name="Gryganskyi A."/>
            <person name="Culley D."/>
            <person name="Magnuson J.K."/>
            <person name="James T.Y."/>
            <person name="O'Malley M.A."/>
            <person name="Stajich J.E."/>
            <person name="Spatafora J.W."/>
            <person name="Visel A."/>
            <person name="Grigoriev I.V."/>
        </authorList>
    </citation>
    <scope>NUCLEOTIDE SEQUENCE [LARGE SCALE GENOMIC DNA]</scope>
    <source>
        <strain evidence="3 4">NRRL 2496</strain>
    </source>
</reference>
<dbReference type="Pfam" id="PF04752">
    <property type="entry name" value="ChaC"/>
    <property type="match status" value="1"/>
</dbReference>
<accession>A0A1X2HFW3</accession>
<organism evidence="3 4">
    <name type="scientific">Syncephalastrum racemosum</name>
    <name type="common">Filamentous fungus</name>
    <dbReference type="NCBI Taxonomy" id="13706"/>
    <lineage>
        <taxon>Eukaryota</taxon>
        <taxon>Fungi</taxon>
        <taxon>Fungi incertae sedis</taxon>
        <taxon>Mucoromycota</taxon>
        <taxon>Mucoromycotina</taxon>
        <taxon>Mucoromycetes</taxon>
        <taxon>Mucorales</taxon>
        <taxon>Syncephalastraceae</taxon>
        <taxon>Syncephalastrum</taxon>
    </lineage>
</organism>
<sequence>MPPTTADPLDNVPDKTKISTEAEAIDAVFEQAPDQGIWVFGYGSLIWKPPIHYESKVVGYIKNYVRRFWQHSEDHRGTPEKPGRVVTLIPYDEWKTMEDVHGHDDVTWGVAFKIPSDDAEATRAYLDHREKNGYTVHTVDIYRAGEEDPAVKNALVYIATTDNEAYVGPAPMEAIAQQIYETHGPSGWNAEYLLNLATALREICPDANDDHLFELEKRVQAKIDRYGVVPPPSCT</sequence>
<dbReference type="EC" id="4.3.2.7" evidence="1"/>
<evidence type="ECO:0000256" key="2">
    <source>
        <dbReference type="ARBA" id="ARBA00023239"/>
    </source>
</evidence>
<evidence type="ECO:0000313" key="4">
    <source>
        <dbReference type="Proteomes" id="UP000242180"/>
    </source>
</evidence>
<dbReference type="PANTHER" id="PTHR12192">
    <property type="entry name" value="CATION TRANSPORT PROTEIN CHAC-RELATED"/>
    <property type="match status" value="1"/>
</dbReference>
<dbReference type="InterPro" id="IPR013024">
    <property type="entry name" value="GGCT-like"/>
</dbReference>
<dbReference type="AlphaFoldDB" id="A0A1X2HFW3"/>
<dbReference type="PANTHER" id="PTHR12192:SF2">
    <property type="entry name" value="GLUTATHIONE-SPECIFIC GAMMA-GLUTAMYLCYCLOTRANSFERASE 2"/>
    <property type="match status" value="1"/>
</dbReference>
<gene>
    <name evidence="3" type="ORF">BCR43DRAFT_490472</name>
</gene>
<dbReference type="InterPro" id="IPR006840">
    <property type="entry name" value="ChaC"/>
</dbReference>
<dbReference type="EMBL" id="MCGN01000004">
    <property type="protein sequence ID" value="ORY97855.1"/>
    <property type="molecule type" value="Genomic_DNA"/>
</dbReference>
<proteinExistence type="predicted"/>
<dbReference type="Gene3D" id="3.10.490.10">
    <property type="entry name" value="Gamma-glutamyl cyclotransferase-like"/>
    <property type="match status" value="1"/>
</dbReference>